<evidence type="ECO:0000313" key="2">
    <source>
        <dbReference type="Proteomes" id="UP000006882"/>
    </source>
</evidence>
<proteinExistence type="predicted"/>
<gene>
    <name evidence="1" type="ORF">PRUPE_3G293700</name>
</gene>
<dbReference type="Gramene" id="ONI19720">
    <property type="protein sequence ID" value="ONI19720"/>
    <property type="gene ID" value="PRUPE_3G293700"/>
</dbReference>
<name>M5WX78_PRUPE</name>
<evidence type="ECO:0000313" key="1">
    <source>
        <dbReference type="EMBL" id="ONI19720.1"/>
    </source>
</evidence>
<accession>M5WX78</accession>
<organism evidence="1 2">
    <name type="scientific">Prunus persica</name>
    <name type="common">Peach</name>
    <name type="synonym">Amygdalus persica</name>
    <dbReference type="NCBI Taxonomy" id="3760"/>
    <lineage>
        <taxon>Eukaryota</taxon>
        <taxon>Viridiplantae</taxon>
        <taxon>Streptophyta</taxon>
        <taxon>Embryophyta</taxon>
        <taxon>Tracheophyta</taxon>
        <taxon>Spermatophyta</taxon>
        <taxon>Magnoliopsida</taxon>
        <taxon>eudicotyledons</taxon>
        <taxon>Gunneridae</taxon>
        <taxon>Pentapetalae</taxon>
        <taxon>rosids</taxon>
        <taxon>fabids</taxon>
        <taxon>Rosales</taxon>
        <taxon>Rosaceae</taxon>
        <taxon>Amygdaloideae</taxon>
        <taxon>Amygdaleae</taxon>
        <taxon>Prunus</taxon>
    </lineage>
</organism>
<dbReference type="AlphaFoldDB" id="M5WX78"/>
<sequence>MHEYKLTLRIRFGGKFIRITGTGEKDITITFAFLKRCRTSEISLSENKNSSISGTRTVSIKHHNGFYTMIIREKQSD</sequence>
<dbReference type="Proteomes" id="UP000006882">
    <property type="component" value="Chromosome G3"/>
</dbReference>
<dbReference type="HOGENOM" id="CLU_2642698_0_0_1"/>
<protein>
    <submittedName>
        <fullName evidence="1">Uncharacterized protein</fullName>
    </submittedName>
</protein>
<reference evidence="1 2" key="1">
    <citation type="journal article" date="2013" name="Nat. Genet.">
        <title>The high-quality draft genome of peach (Prunus persica) identifies unique patterns of genetic diversity, domestication and genome evolution.</title>
        <authorList>
            <consortium name="International Peach Genome Initiative"/>
            <person name="Verde I."/>
            <person name="Abbott A.G."/>
            <person name="Scalabrin S."/>
            <person name="Jung S."/>
            <person name="Shu S."/>
            <person name="Marroni F."/>
            <person name="Zhebentyayeva T."/>
            <person name="Dettori M.T."/>
            <person name="Grimwood J."/>
            <person name="Cattonaro F."/>
            <person name="Zuccolo A."/>
            <person name="Rossini L."/>
            <person name="Jenkins J."/>
            <person name="Vendramin E."/>
            <person name="Meisel L.A."/>
            <person name="Decroocq V."/>
            <person name="Sosinski B."/>
            <person name="Prochnik S."/>
            <person name="Mitros T."/>
            <person name="Policriti A."/>
            <person name="Cipriani G."/>
            <person name="Dondini L."/>
            <person name="Ficklin S."/>
            <person name="Goodstein D.M."/>
            <person name="Xuan P."/>
            <person name="Del Fabbro C."/>
            <person name="Aramini V."/>
            <person name="Copetti D."/>
            <person name="Gonzalez S."/>
            <person name="Horner D.S."/>
            <person name="Falchi R."/>
            <person name="Lucas S."/>
            <person name="Mica E."/>
            <person name="Maldonado J."/>
            <person name="Lazzari B."/>
            <person name="Bielenberg D."/>
            <person name="Pirona R."/>
            <person name="Miculan M."/>
            <person name="Barakat A."/>
            <person name="Testolin R."/>
            <person name="Stella A."/>
            <person name="Tartarini S."/>
            <person name="Tonutti P."/>
            <person name="Arus P."/>
            <person name="Orellana A."/>
            <person name="Wells C."/>
            <person name="Main D."/>
            <person name="Vizzotto G."/>
            <person name="Silva H."/>
            <person name="Salamini F."/>
            <person name="Schmutz J."/>
            <person name="Morgante M."/>
            <person name="Rokhsar D.S."/>
        </authorList>
    </citation>
    <scope>NUCLEOTIDE SEQUENCE [LARGE SCALE GENOMIC DNA]</scope>
    <source>
        <strain evidence="2">cv. Nemared</strain>
    </source>
</reference>
<keyword evidence="2" id="KW-1185">Reference proteome</keyword>
<dbReference type="EMBL" id="CM007653">
    <property type="protein sequence ID" value="ONI19720.1"/>
    <property type="molecule type" value="Genomic_DNA"/>
</dbReference>